<gene>
    <name evidence="2" type="ORF">WMO37_13685</name>
</gene>
<organism evidence="2 3">
    <name type="scientific">Lachnospira intestinalis</name>
    <dbReference type="NCBI Taxonomy" id="3133158"/>
    <lineage>
        <taxon>Bacteria</taxon>
        <taxon>Bacillati</taxon>
        <taxon>Bacillota</taxon>
        <taxon>Clostridia</taxon>
        <taxon>Lachnospirales</taxon>
        <taxon>Lachnospiraceae</taxon>
        <taxon>Lachnospira</taxon>
    </lineage>
</organism>
<accession>A0ABV1H988</accession>
<dbReference type="InterPro" id="IPR025470">
    <property type="entry name" value="DUF4321"/>
</dbReference>
<proteinExistence type="predicted"/>
<evidence type="ECO:0000313" key="2">
    <source>
        <dbReference type="EMBL" id="MEQ2556043.1"/>
    </source>
</evidence>
<protein>
    <submittedName>
        <fullName evidence="2">DUF4321 domain-containing protein</fullName>
    </submittedName>
</protein>
<keyword evidence="1" id="KW-0812">Transmembrane</keyword>
<sequence>MSNISKYKNGWFLLLFIMIGIVLGGLIAESTAGIESLSWLSYGNTFGLDSPLVINLGVLVITFALQIKITIASIIGVILAIIIYKVV</sequence>
<feature type="transmembrane region" description="Helical" evidence="1">
    <location>
        <begin position="52"/>
        <end position="84"/>
    </location>
</feature>
<keyword evidence="3" id="KW-1185">Reference proteome</keyword>
<reference evidence="2" key="1">
    <citation type="submission" date="2024-03" db="EMBL/GenBank/DDBJ databases">
        <title>Human intestinal bacterial collection.</title>
        <authorList>
            <person name="Pauvert C."/>
            <person name="Hitch T.C.A."/>
            <person name="Clavel T."/>
        </authorList>
    </citation>
    <scope>NUCLEOTIDE SEQUENCE [LARGE SCALE GENOMIC DNA]</scope>
    <source>
        <strain evidence="2">CLA-AA-H89B</strain>
    </source>
</reference>
<keyword evidence="1" id="KW-0472">Membrane</keyword>
<evidence type="ECO:0000313" key="3">
    <source>
        <dbReference type="Proteomes" id="UP001546774"/>
    </source>
</evidence>
<dbReference type="Proteomes" id="UP001546774">
    <property type="component" value="Unassembled WGS sequence"/>
</dbReference>
<dbReference type="Pfam" id="PF14209">
    <property type="entry name" value="DUF4321"/>
    <property type="match status" value="1"/>
</dbReference>
<dbReference type="EMBL" id="JBBMFS010000016">
    <property type="protein sequence ID" value="MEQ2556043.1"/>
    <property type="molecule type" value="Genomic_DNA"/>
</dbReference>
<name>A0ABV1H988_9FIRM</name>
<evidence type="ECO:0000256" key="1">
    <source>
        <dbReference type="SAM" id="Phobius"/>
    </source>
</evidence>
<comment type="caution">
    <text evidence="2">The sequence shown here is derived from an EMBL/GenBank/DDBJ whole genome shotgun (WGS) entry which is preliminary data.</text>
</comment>
<keyword evidence="1" id="KW-1133">Transmembrane helix</keyword>